<dbReference type="AlphaFoldDB" id="A0A939GMA5"/>
<dbReference type="InterPro" id="IPR021272">
    <property type="entry name" value="DUF2851"/>
</dbReference>
<protein>
    <submittedName>
        <fullName evidence="1">DUF2851 family protein</fullName>
    </submittedName>
</protein>
<organism evidence="1 2">
    <name type="scientific">Fibrella rubiginis</name>
    <dbReference type="NCBI Taxonomy" id="2817060"/>
    <lineage>
        <taxon>Bacteria</taxon>
        <taxon>Pseudomonadati</taxon>
        <taxon>Bacteroidota</taxon>
        <taxon>Cytophagia</taxon>
        <taxon>Cytophagales</taxon>
        <taxon>Spirosomataceae</taxon>
        <taxon>Fibrella</taxon>
    </lineage>
</organism>
<sequence length="427" mass="47930">MTEELIYFIWQFQYVANQPLITTDGETVDVLHPGFRNGNAGPDFLNARLRIAGVEWVGTVEAHVKTSDWLVHRHQSDKAYDNVILHIVWHHDRPVPRPDGTRLPTLELAPLTSDNLLSRYGSLTTNADVIPCAGQFRMVKPLRQTAMLDKALLERLERKATDVQSLYEATGQDWEETAYRLLAMHLGSKVNADPMEQLTRMVPLRLLHKHRNNLAQLEALLFGTAGLLEATDAEADEYLTVLRRENQFLATKYALTTGQLPTHIWKWGKLRPAAFPTMRIAQLARLIHDHGSLFSLLVGTADAPSLLALLQIMPSAYWQTHYRFGKAGAKVSSSLGEATATGLLINVAVPLLAAYAKRKDQPDLLDRAISLLEQLPAEDNRIIRLWDSVGLNVRTAFDSQASIELYTNFCTPKRCLNCQIGMALVRE</sequence>
<dbReference type="EMBL" id="JAFMYV010000011">
    <property type="protein sequence ID" value="MBO0939003.1"/>
    <property type="molecule type" value="Genomic_DNA"/>
</dbReference>
<evidence type="ECO:0000313" key="2">
    <source>
        <dbReference type="Proteomes" id="UP000664034"/>
    </source>
</evidence>
<dbReference type="Pfam" id="PF11013">
    <property type="entry name" value="DUF2851"/>
    <property type="match status" value="1"/>
</dbReference>
<dbReference type="Proteomes" id="UP000664034">
    <property type="component" value="Unassembled WGS sequence"/>
</dbReference>
<comment type="caution">
    <text evidence="1">The sequence shown here is derived from an EMBL/GenBank/DDBJ whole genome shotgun (WGS) entry which is preliminary data.</text>
</comment>
<accession>A0A939GMA5</accession>
<evidence type="ECO:0000313" key="1">
    <source>
        <dbReference type="EMBL" id="MBO0939003.1"/>
    </source>
</evidence>
<name>A0A939GMA5_9BACT</name>
<proteinExistence type="predicted"/>
<gene>
    <name evidence="1" type="ORF">J2I47_20790</name>
</gene>
<keyword evidence="2" id="KW-1185">Reference proteome</keyword>
<reference evidence="1" key="1">
    <citation type="submission" date="2021-03" db="EMBL/GenBank/DDBJ databases">
        <title>Fibrella sp. HMF5335 genome sequencing and assembly.</title>
        <authorList>
            <person name="Kang H."/>
            <person name="Kim H."/>
            <person name="Bae S."/>
            <person name="Joh K."/>
        </authorList>
    </citation>
    <scope>NUCLEOTIDE SEQUENCE</scope>
    <source>
        <strain evidence="1">HMF5335</strain>
    </source>
</reference>